<comment type="caution">
    <text evidence="2">The sequence shown here is derived from an EMBL/GenBank/DDBJ whole genome shotgun (WGS) entry which is preliminary data.</text>
</comment>
<protein>
    <submittedName>
        <fullName evidence="2">(spotted green pufferfish) hypothetical protein</fullName>
    </submittedName>
</protein>
<dbReference type="AlphaFoldDB" id="Q4SJS8"/>
<feature type="compositionally biased region" description="Polar residues" evidence="1">
    <location>
        <begin position="223"/>
        <end position="236"/>
    </location>
</feature>
<evidence type="ECO:0000256" key="1">
    <source>
        <dbReference type="SAM" id="MobiDB-lite"/>
    </source>
</evidence>
<reference evidence="2" key="2">
    <citation type="submission" date="2004-02" db="EMBL/GenBank/DDBJ databases">
        <authorList>
            <consortium name="Genoscope"/>
            <consortium name="Whitehead Institute Centre for Genome Research"/>
        </authorList>
    </citation>
    <scope>NUCLEOTIDE SEQUENCE</scope>
</reference>
<name>Q4SJS8_TETNG</name>
<accession>Q4SJS8</accession>
<dbReference type="EMBL" id="CAAE01014573">
    <property type="protein sequence ID" value="CAF99104.1"/>
    <property type="molecule type" value="Genomic_DNA"/>
</dbReference>
<organism evidence="2">
    <name type="scientific">Tetraodon nigroviridis</name>
    <name type="common">Spotted green pufferfish</name>
    <name type="synonym">Chelonodon nigroviridis</name>
    <dbReference type="NCBI Taxonomy" id="99883"/>
    <lineage>
        <taxon>Eukaryota</taxon>
        <taxon>Metazoa</taxon>
        <taxon>Chordata</taxon>
        <taxon>Craniata</taxon>
        <taxon>Vertebrata</taxon>
        <taxon>Euteleostomi</taxon>
        <taxon>Actinopterygii</taxon>
        <taxon>Neopterygii</taxon>
        <taxon>Teleostei</taxon>
        <taxon>Neoteleostei</taxon>
        <taxon>Acanthomorphata</taxon>
        <taxon>Eupercaria</taxon>
        <taxon>Tetraodontiformes</taxon>
        <taxon>Tetradontoidea</taxon>
        <taxon>Tetraodontidae</taxon>
        <taxon>Tetraodon</taxon>
    </lineage>
</organism>
<feature type="region of interest" description="Disordered" evidence="1">
    <location>
        <begin position="1"/>
        <end position="130"/>
    </location>
</feature>
<gene>
    <name evidence="2" type="ORF">GSTENG00017068001</name>
</gene>
<feature type="compositionally biased region" description="Polar residues" evidence="1">
    <location>
        <begin position="8"/>
        <end position="18"/>
    </location>
</feature>
<feature type="compositionally biased region" description="Basic and acidic residues" evidence="1">
    <location>
        <begin position="31"/>
        <end position="41"/>
    </location>
</feature>
<feature type="region of interest" description="Disordered" evidence="1">
    <location>
        <begin position="170"/>
        <end position="244"/>
    </location>
</feature>
<evidence type="ECO:0000313" key="2">
    <source>
        <dbReference type="EMBL" id="CAF99104.1"/>
    </source>
</evidence>
<feature type="compositionally biased region" description="Polar residues" evidence="1">
    <location>
        <begin position="170"/>
        <end position="191"/>
    </location>
</feature>
<proteinExistence type="predicted"/>
<sequence length="244" mass="26897">MVGKSRHAGTSSLQSVGGSTAPGLPSDGEGDPEKENQDHCNHQYRNNSLVESSDDDFDQFLQRVKTPNTKPKKMSDNGSEDSLKNFIVDDFSSDDDFTEKKPTFKVPTKVSTQTPQQPHRRPPSPCDLVFVSDDEEDDVVLKSTWRTRHSKPPPKAKVKDVLCDEAESSATGLLSSPFSPPGQTTSLTTPKHTFPAPLTKDDSPSSEEEFTSLLERLKKKNKFPSTTPSPLNTQGSCLPWSFPF</sequence>
<dbReference type="KEGG" id="tng:GSTEN00017068G001"/>
<reference evidence="2" key="1">
    <citation type="journal article" date="2004" name="Nature">
        <title>Genome duplication in the teleost fish Tetraodon nigroviridis reveals the early vertebrate proto-karyotype.</title>
        <authorList>
            <person name="Jaillon O."/>
            <person name="Aury J.-M."/>
            <person name="Brunet F."/>
            <person name="Petit J.-L."/>
            <person name="Stange-Thomann N."/>
            <person name="Mauceli E."/>
            <person name="Bouneau L."/>
            <person name="Fischer C."/>
            <person name="Ozouf-Costaz C."/>
            <person name="Bernot A."/>
            <person name="Nicaud S."/>
            <person name="Jaffe D."/>
            <person name="Fisher S."/>
            <person name="Lutfalla G."/>
            <person name="Dossat C."/>
            <person name="Segurens B."/>
            <person name="Dasilva C."/>
            <person name="Salanoubat M."/>
            <person name="Levy M."/>
            <person name="Boudet N."/>
            <person name="Castellano S."/>
            <person name="Anthouard V."/>
            <person name="Jubin C."/>
            <person name="Castelli V."/>
            <person name="Katinka M."/>
            <person name="Vacherie B."/>
            <person name="Biemont C."/>
            <person name="Skalli Z."/>
            <person name="Cattolico L."/>
            <person name="Poulain J."/>
            <person name="De Berardinis V."/>
            <person name="Cruaud C."/>
            <person name="Duprat S."/>
            <person name="Brottier P."/>
            <person name="Coutanceau J.-P."/>
            <person name="Gouzy J."/>
            <person name="Parra G."/>
            <person name="Lardier G."/>
            <person name="Chapple C."/>
            <person name="McKernan K.J."/>
            <person name="McEwan P."/>
            <person name="Bosak S."/>
            <person name="Kellis M."/>
            <person name="Volff J.-N."/>
            <person name="Guigo R."/>
            <person name="Zody M.C."/>
            <person name="Mesirov J."/>
            <person name="Lindblad-Toh K."/>
            <person name="Birren B."/>
            <person name="Nusbaum C."/>
            <person name="Kahn D."/>
            <person name="Robinson-Rechavi M."/>
            <person name="Laudet V."/>
            <person name="Schachter V."/>
            <person name="Quetier F."/>
            <person name="Saurin W."/>
            <person name="Scarpelli C."/>
            <person name="Wincker P."/>
            <person name="Lander E.S."/>
            <person name="Weissenbach J."/>
            <person name="Roest Crollius H."/>
        </authorList>
    </citation>
    <scope>NUCLEOTIDE SEQUENCE [LARGE SCALE GENOMIC DNA]</scope>
</reference>